<dbReference type="InterPro" id="IPR051797">
    <property type="entry name" value="TrmB-like"/>
</dbReference>
<evidence type="ECO:0000313" key="5">
    <source>
        <dbReference type="Proteomes" id="UP001596417"/>
    </source>
</evidence>
<dbReference type="EMBL" id="JBHTAX010000005">
    <property type="protein sequence ID" value="MFC7192568.1"/>
    <property type="molecule type" value="Genomic_DNA"/>
</dbReference>
<gene>
    <name evidence="4" type="ORF">ACFQL7_23980</name>
</gene>
<evidence type="ECO:0000313" key="4">
    <source>
        <dbReference type="EMBL" id="MFC7192568.1"/>
    </source>
</evidence>
<dbReference type="Pfam" id="PF01978">
    <property type="entry name" value="TrmB"/>
    <property type="match status" value="1"/>
</dbReference>
<evidence type="ECO:0000259" key="2">
    <source>
        <dbReference type="Pfam" id="PF01978"/>
    </source>
</evidence>
<dbReference type="InterPro" id="IPR002831">
    <property type="entry name" value="Tscrpt_reg_TrmB_N"/>
</dbReference>
<dbReference type="PANTHER" id="PTHR34293">
    <property type="entry name" value="HTH-TYPE TRANSCRIPTIONAL REGULATOR TRMBL2"/>
    <property type="match status" value="1"/>
</dbReference>
<name>A0ABD5YTZ0_9EURY</name>
<dbReference type="SUPFAM" id="SSF46785">
    <property type="entry name" value="Winged helix' DNA-binding domain"/>
    <property type="match status" value="1"/>
</dbReference>
<feature type="domain" description="Transcription regulator TrmB C-terminal" evidence="3">
    <location>
        <begin position="94"/>
        <end position="153"/>
    </location>
</feature>
<dbReference type="InterPro" id="IPR021586">
    <property type="entry name" value="Tscrpt_reg_TrmB_C"/>
</dbReference>
<dbReference type="Proteomes" id="UP001596417">
    <property type="component" value="Unassembled WGS sequence"/>
</dbReference>
<organism evidence="4 5">
    <name type="scientific">Halocatena marina</name>
    <dbReference type="NCBI Taxonomy" id="2934937"/>
    <lineage>
        <taxon>Archaea</taxon>
        <taxon>Methanobacteriati</taxon>
        <taxon>Methanobacteriota</taxon>
        <taxon>Stenosarchaea group</taxon>
        <taxon>Halobacteria</taxon>
        <taxon>Halobacteriales</taxon>
        <taxon>Natronomonadaceae</taxon>
        <taxon>Halocatena</taxon>
    </lineage>
</organism>
<dbReference type="Gene3D" id="1.10.10.10">
    <property type="entry name" value="Winged helix-like DNA-binding domain superfamily/Winged helix DNA-binding domain"/>
    <property type="match status" value="1"/>
</dbReference>
<dbReference type="GeneID" id="76202257"/>
<dbReference type="Pfam" id="PF11495">
    <property type="entry name" value="Regulator_TrmB"/>
    <property type="match status" value="1"/>
</dbReference>
<reference evidence="4 5" key="1">
    <citation type="journal article" date="2019" name="Int. J. Syst. Evol. Microbiol.">
        <title>The Global Catalogue of Microorganisms (GCM) 10K type strain sequencing project: providing services to taxonomists for standard genome sequencing and annotation.</title>
        <authorList>
            <consortium name="The Broad Institute Genomics Platform"/>
            <consortium name="The Broad Institute Genome Sequencing Center for Infectious Disease"/>
            <person name="Wu L."/>
            <person name="Ma J."/>
        </authorList>
    </citation>
    <scope>NUCLEOTIDE SEQUENCE [LARGE SCALE GENOMIC DNA]</scope>
    <source>
        <strain evidence="4 5">RDMS1</strain>
    </source>
</reference>
<comment type="caution">
    <text evidence="4">The sequence shown here is derived from an EMBL/GenBank/DDBJ whole genome shotgun (WGS) entry which is preliminary data.</text>
</comment>
<dbReference type="PANTHER" id="PTHR34293:SF1">
    <property type="entry name" value="HTH-TYPE TRANSCRIPTIONAL REGULATOR TRMBL2"/>
    <property type="match status" value="1"/>
</dbReference>
<comment type="similarity">
    <text evidence="1">Belongs to the transcriptional regulator TrmB family.</text>
</comment>
<evidence type="ECO:0000259" key="3">
    <source>
        <dbReference type="Pfam" id="PF11495"/>
    </source>
</evidence>
<accession>A0ABD5YTZ0</accession>
<dbReference type="RefSeq" id="WP_264556595.1">
    <property type="nucleotide sequence ID" value="NZ_CP109981.1"/>
</dbReference>
<feature type="domain" description="Transcription regulator TrmB N-terminal" evidence="2">
    <location>
        <begin position="2"/>
        <end position="55"/>
    </location>
</feature>
<sequence>MFTALTRLSYGSAKDLSEVTDVPRTRVYDAIEQLQRDGLVDVQQSTPQQFRAVSITEAIALLRQRFDTRLNRLQTSLDALEPIEANTRTPPLNVWTTTGSETITRRMIDFLDRATDEIILIVNGEPVITDRLLDRVRAASNRGVEIYVGTLSEGIHDRLRTMLPDVTLFESELDWLQPRGAEDESIGRLLLVDRETLLVSSIGHHSPIIETALWSEGVDNGLLVIARRLLATGLDPERGMRETTRE</sequence>
<dbReference type="InterPro" id="IPR036390">
    <property type="entry name" value="WH_DNA-bd_sf"/>
</dbReference>
<dbReference type="InterPro" id="IPR036388">
    <property type="entry name" value="WH-like_DNA-bd_sf"/>
</dbReference>
<protein>
    <submittedName>
        <fullName evidence="4">TrmB family transcriptional regulator</fullName>
    </submittedName>
</protein>
<keyword evidence="5" id="KW-1185">Reference proteome</keyword>
<dbReference type="AlphaFoldDB" id="A0ABD5YTZ0"/>
<evidence type="ECO:0000256" key="1">
    <source>
        <dbReference type="ARBA" id="ARBA00007287"/>
    </source>
</evidence>
<proteinExistence type="inferred from homology"/>